<dbReference type="EMBL" id="JAJEPW010000021">
    <property type="protein sequence ID" value="MCC2129559.1"/>
    <property type="molecule type" value="Genomic_DNA"/>
</dbReference>
<evidence type="ECO:0000256" key="10">
    <source>
        <dbReference type="ARBA" id="ARBA00022670"/>
    </source>
</evidence>
<keyword evidence="17" id="KW-0573">Peptidoglycan synthesis</keyword>
<keyword evidence="10" id="KW-0645">Protease</keyword>
<dbReference type="FunFam" id="1.10.3810.10:FF:000001">
    <property type="entry name" value="Penicillin-binding protein 1A"/>
    <property type="match status" value="1"/>
</dbReference>
<keyword evidence="14" id="KW-0378">Hydrolase</keyword>
<evidence type="ECO:0000313" key="31">
    <source>
        <dbReference type="EMBL" id="MCC2129559.1"/>
    </source>
</evidence>
<dbReference type="GO" id="GO:0009252">
    <property type="term" value="P:peptidoglycan biosynthetic process"/>
    <property type="evidence" value="ECO:0007669"/>
    <property type="project" value="UniProtKB-KW"/>
</dbReference>
<evidence type="ECO:0000259" key="29">
    <source>
        <dbReference type="Pfam" id="PF00905"/>
    </source>
</evidence>
<feature type="domain" description="Penicillin-binding protein transpeptidase" evidence="29">
    <location>
        <begin position="400"/>
        <end position="651"/>
    </location>
</feature>
<evidence type="ECO:0000256" key="20">
    <source>
        <dbReference type="ARBA" id="ARBA00023251"/>
    </source>
</evidence>
<dbReference type="RefSeq" id="WP_302928834.1">
    <property type="nucleotide sequence ID" value="NZ_JAJEPW010000021.1"/>
</dbReference>
<keyword evidence="11" id="KW-0328">Glycosyltransferase</keyword>
<evidence type="ECO:0000313" key="32">
    <source>
        <dbReference type="Proteomes" id="UP001199319"/>
    </source>
</evidence>
<comment type="function">
    <text evidence="1">Cell wall formation. Synthesis of cross-linked peptidoglycan from the lipid intermediates. The enzyme has a penicillin-insensitive transglycosylase N-terminal domain (formation of linear glycan strands) and a penicillin-sensitive transpeptidase C-terminal domain (cross-linking of the peptide subunits).</text>
</comment>
<evidence type="ECO:0000256" key="11">
    <source>
        <dbReference type="ARBA" id="ARBA00022676"/>
    </source>
</evidence>
<dbReference type="Gene3D" id="3.40.710.10">
    <property type="entry name" value="DD-peptidase/beta-lactamase superfamily"/>
    <property type="match status" value="1"/>
</dbReference>
<evidence type="ECO:0000256" key="12">
    <source>
        <dbReference type="ARBA" id="ARBA00022679"/>
    </source>
</evidence>
<keyword evidence="12" id="KW-0808">Transferase</keyword>
<evidence type="ECO:0000256" key="7">
    <source>
        <dbReference type="ARBA" id="ARBA00018638"/>
    </source>
</evidence>
<dbReference type="InterPro" id="IPR036950">
    <property type="entry name" value="PBP_transglycosylase"/>
</dbReference>
<dbReference type="PANTHER" id="PTHR32282">
    <property type="entry name" value="BINDING PROTEIN TRANSPEPTIDASE, PUTATIVE-RELATED"/>
    <property type="match status" value="1"/>
</dbReference>
<keyword evidence="21" id="KW-0511">Multifunctional enzyme</keyword>
<evidence type="ECO:0000256" key="16">
    <source>
        <dbReference type="ARBA" id="ARBA00022968"/>
    </source>
</evidence>
<feature type="transmembrane region" description="Helical" evidence="28">
    <location>
        <begin position="29"/>
        <end position="56"/>
    </location>
</feature>
<comment type="caution">
    <text evidence="31">The sequence shown here is derived from an EMBL/GenBank/DDBJ whole genome shotgun (WGS) entry which is preliminary data.</text>
</comment>
<dbReference type="GO" id="GO:0006508">
    <property type="term" value="P:proteolysis"/>
    <property type="evidence" value="ECO:0007669"/>
    <property type="project" value="UniProtKB-KW"/>
</dbReference>
<keyword evidence="16" id="KW-0735">Signal-anchor</keyword>
<dbReference type="EC" id="2.4.99.28" evidence="24"/>
<dbReference type="GO" id="GO:0046677">
    <property type="term" value="P:response to antibiotic"/>
    <property type="evidence" value="ECO:0007669"/>
    <property type="project" value="UniProtKB-KW"/>
</dbReference>
<evidence type="ECO:0000256" key="13">
    <source>
        <dbReference type="ARBA" id="ARBA00022692"/>
    </source>
</evidence>
<dbReference type="GO" id="GO:0071555">
    <property type="term" value="P:cell wall organization"/>
    <property type="evidence" value="ECO:0007669"/>
    <property type="project" value="UniProtKB-KW"/>
</dbReference>
<evidence type="ECO:0000256" key="9">
    <source>
        <dbReference type="ARBA" id="ARBA00022645"/>
    </source>
</evidence>
<dbReference type="AlphaFoldDB" id="A0AAE3DFR5"/>
<name>A0AAE3DFR5_9FIRM</name>
<evidence type="ECO:0000256" key="27">
    <source>
        <dbReference type="SAM" id="MobiDB-lite"/>
    </source>
</evidence>
<evidence type="ECO:0000256" key="22">
    <source>
        <dbReference type="ARBA" id="ARBA00023316"/>
    </source>
</evidence>
<dbReference type="InterPro" id="IPR012338">
    <property type="entry name" value="Beta-lactam/transpept-like"/>
</dbReference>
<feature type="domain" description="Glycosyl transferase family 51" evidence="30">
    <location>
        <begin position="97"/>
        <end position="266"/>
    </location>
</feature>
<comment type="catalytic activity">
    <reaction evidence="23">
        <text>Preferential cleavage: (Ac)2-L-Lys-D-Ala-|-D-Ala. Also transpeptidation of peptidyl-alanyl moieties that are N-acyl substituents of D-alanine.</text>
        <dbReference type="EC" id="3.4.16.4"/>
    </reaction>
</comment>
<dbReference type="SUPFAM" id="SSF53955">
    <property type="entry name" value="Lysozyme-like"/>
    <property type="match status" value="1"/>
</dbReference>
<dbReference type="EC" id="3.4.16.4" evidence="6"/>
<evidence type="ECO:0000256" key="21">
    <source>
        <dbReference type="ARBA" id="ARBA00023268"/>
    </source>
</evidence>
<keyword evidence="22" id="KW-0961">Cell wall biogenesis/degradation</keyword>
<feature type="region of interest" description="Disordered" evidence="27">
    <location>
        <begin position="1"/>
        <end position="23"/>
    </location>
</feature>
<comment type="pathway">
    <text evidence="26">Glycan biosynthesis.</text>
</comment>
<evidence type="ECO:0000256" key="19">
    <source>
        <dbReference type="ARBA" id="ARBA00023136"/>
    </source>
</evidence>
<evidence type="ECO:0000256" key="4">
    <source>
        <dbReference type="ARBA" id="ARBA00007090"/>
    </source>
</evidence>
<dbReference type="GO" id="GO:0005886">
    <property type="term" value="C:plasma membrane"/>
    <property type="evidence" value="ECO:0007669"/>
    <property type="project" value="UniProtKB-SubCell"/>
</dbReference>
<comment type="catalytic activity">
    <reaction evidence="25">
        <text>[GlcNAc-(1-&gt;4)-Mur2Ac(oyl-L-Ala-gamma-D-Glu-L-Lys-D-Ala-D-Ala)](n)-di-trans,octa-cis-undecaprenyl diphosphate + beta-D-GlcNAc-(1-&gt;4)-Mur2Ac(oyl-L-Ala-gamma-D-Glu-L-Lys-D-Ala-D-Ala)-di-trans,octa-cis-undecaprenyl diphosphate = [GlcNAc-(1-&gt;4)-Mur2Ac(oyl-L-Ala-gamma-D-Glu-L-Lys-D-Ala-D-Ala)](n+1)-di-trans,octa-cis-undecaprenyl diphosphate + di-trans,octa-cis-undecaprenyl diphosphate + H(+)</text>
        <dbReference type="Rhea" id="RHEA:23708"/>
        <dbReference type="Rhea" id="RHEA-COMP:9602"/>
        <dbReference type="Rhea" id="RHEA-COMP:9603"/>
        <dbReference type="ChEBI" id="CHEBI:15378"/>
        <dbReference type="ChEBI" id="CHEBI:58405"/>
        <dbReference type="ChEBI" id="CHEBI:60033"/>
        <dbReference type="ChEBI" id="CHEBI:78435"/>
        <dbReference type="EC" id="2.4.99.28"/>
    </reaction>
</comment>
<evidence type="ECO:0000256" key="18">
    <source>
        <dbReference type="ARBA" id="ARBA00022989"/>
    </source>
</evidence>
<dbReference type="InterPro" id="IPR050396">
    <property type="entry name" value="Glycosyltr_51/Transpeptidase"/>
</dbReference>
<keyword evidence="18 28" id="KW-1133">Transmembrane helix</keyword>
<feature type="compositionally biased region" description="Basic and acidic residues" evidence="27">
    <location>
        <begin position="1"/>
        <end position="12"/>
    </location>
</feature>
<keyword evidence="32" id="KW-1185">Reference proteome</keyword>
<sequence>MNKDNQPKKTEQSAKTGKKSGKGRRVGRTIGIVLGTILLVTVLTSAIFVGIFMTYVNTSLKGHVEVDMSEYDQKVSTELYYQDPDTKELVMYQTLFGDENRIWVDFDSIPKNLRNATIAIEDKRFESHHGVDWHGTVRAVFRTLTNGNTQGGSTITQQLIKNVTGNNENTVKRKVTEVYRALALEKDYSKDEILEMYLNTIYLGNQCYGVQTASRTYFHKDVSELTLAECACLISITNNPSQYDPLRSDWTREQNRNRQLDVLDAMLAQEKIDQATYDAAKAEEVVFTNGYTNLGNYVGPQEEDEKPAVVSTANNSYFTDEVITDVAEKFVEVFGLTDDPADADGYVRTAFEKAVSKVYNGGYKIYTTQNPKIQDIAESVFENTNYANYTDSKGEPLQAAITIVDPYTGDVVAMVGGTGAKEVDRGWNWATSARQPGSATKPVSVYAPALDNGTITAASAIDDYPVRDLPGYGAWPSNSGSGFRGLTSFYTALVRSLNTCAVRTVEELGTYQSYTFMVEKLGFTTLTQADSQQSGNMGLGGYEYGVTTEEMAAAYGAFVNDGVYTPPRTFYRVEDSQGNLVCENNKESNVAMKATTAYIIRQTLKSVITSGTGGEARFSGMTIAGKTGTTDENRDRYFAGFSPYYSAAVWTGYKSNERFSESLGNPSAVLWREVMRRIHDGLENKDFNSCSGLVQVTVCQDSGLLATDACTHDLRGNRVTTVTVAADTAPTQSCNVHKMVRYCKDGKHLATEYCPASSVVEIAALDWNREIIKNIKAQDDEYLLQTLTGKEEGELCPVHNKKPSIFPIIPGDDDDDDDTRFGSWSDWWDKLLP</sequence>
<keyword evidence="13 28" id="KW-0812">Transmembrane</keyword>
<gene>
    <name evidence="31" type="ORF">LKD37_08540</name>
</gene>
<dbReference type="Proteomes" id="UP001199319">
    <property type="component" value="Unassembled WGS sequence"/>
</dbReference>
<keyword evidence="15" id="KW-0133">Cell shape</keyword>
<evidence type="ECO:0000256" key="17">
    <source>
        <dbReference type="ARBA" id="ARBA00022984"/>
    </source>
</evidence>
<comment type="pathway">
    <text evidence="3">Cell wall biogenesis; peptidoglycan biosynthesis.</text>
</comment>
<proteinExistence type="inferred from homology"/>
<dbReference type="InterPro" id="IPR023346">
    <property type="entry name" value="Lysozyme-like_dom_sf"/>
</dbReference>
<evidence type="ECO:0000256" key="28">
    <source>
        <dbReference type="SAM" id="Phobius"/>
    </source>
</evidence>
<evidence type="ECO:0000256" key="8">
    <source>
        <dbReference type="ARBA" id="ARBA00022475"/>
    </source>
</evidence>
<dbReference type="InterPro" id="IPR001460">
    <property type="entry name" value="PCN-bd_Tpept"/>
</dbReference>
<evidence type="ECO:0000256" key="23">
    <source>
        <dbReference type="ARBA" id="ARBA00034000"/>
    </source>
</evidence>
<keyword evidence="19 28" id="KW-0472">Membrane</keyword>
<dbReference type="Pfam" id="PF00912">
    <property type="entry name" value="Transgly"/>
    <property type="match status" value="1"/>
</dbReference>
<keyword evidence="8" id="KW-1003">Cell membrane</keyword>
<evidence type="ECO:0000256" key="25">
    <source>
        <dbReference type="ARBA" id="ARBA00049902"/>
    </source>
</evidence>
<comment type="subcellular location">
    <subcellularLocation>
        <location evidence="2">Cell membrane</location>
        <topology evidence="2">Single-pass type II membrane protein</topology>
    </subcellularLocation>
</comment>
<dbReference type="Pfam" id="PF00905">
    <property type="entry name" value="Transpeptidase"/>
    <property type="match status" value="1"/>
</dbReference>
<dbReference type="GO" id="GO:0009002">
    <property type="term" value="F:serine-type D-Ala-D-Ala carboxypeptidase activity"/>
    <property type="evidence" value="ECO:0007669"/>
    <property type="project" value="UniProtKB-EC"/>
</dbReference>
<evidence type="ECO:0000256" key="15">
    <source>
        <dbReference type="ARBA" id="ARBA00022960"/>
    </source>
</evidence>
<evidence type="ECO:0000256" key="1">
    <source>
        <dbReference type="ARBA" id="ARBA00002624"/>
    </source>
</evidence>
<dbReference type="SUPFAM" id="SSF56601">
    <property type="entry name" value="beta-lactamase/transpeptidase-like"/>
    <property type="match status" value="1"/>
</dbReference>
<dbReference type="Gene3D" id="1.10.3810.10">
    <property type="entry name" value="Biosynthetic peptidoglycan transglycosylase-like"/>
    <property type="match status" value="1"/>
</dbReference>
<dbReference type="GO" id="GO:0030288">
    <property type="term" value="C:outer membrane-bounded periplasmic space"/>
    <property type="evidence" value="ECO:0007669"/>
    <property type="project" value="TreeGrafter"/>
</dbReference>
<keyword evidence="9" id="KW-0121">Carboxypeptidase</keyword>
<evidence type="ECO:0000256" key="2">
    <source>
        <dbReference type="ARBA" id="ARBA00004401"/>
    </source>
</evidence>
<organism evidence="31 32">
    <name type="scientific">Brotocaccenecus cirricatena</name>
    <dbReference type="NCBI Taxonomy" id="3064195"/>
    <lineage>
        <taxon>Bacteria</taxon>
        <taxon>Bacillati</taxon>
        <taxon>Bacillota</taxon>
        <taxon>Clostridia</taxon>
        <taxon>Eubacteriales</taxon>
        <taxon>Oscillospiraceae</taxon>
        <taxon>Brotocaccenecus</taxon>
    </lineage>
</organism>
<keyword evidence="20" id="KW-0046">Antibiotic resistance</keyword>
<dbReference type="GO" id="GO:0008658">
    <property type="term" value="F:penicillin binding"/>
    <property type="evidence" value="ECO:0007669"/>
    <property type="project" value="InterPro"/>
</dbReference>
<accession>A0AAE3DFR5</accession>
<comment type="similarity">
    <text evidence="5">In the N-terminal section; belongs to the glycosyltransferase 51 family.</text>
</comment>
<evidence type="ECO:0000256" key="5">
    <source>
        <dbReference type="ARBA" id="ARBA00007739"/>
    </source>
</evidence>
<evidence type="ECO:0000256" key="26">
    <source>
        <dbReference type="ARBA" id="ARBA00060592"/>
    </source>
</evidence>
<comment type="similarity">
    <text evidence="4">In the C-terminal section; belongs to the transpeptidase family.</text>
</comment>
<evidence type="ECO:0000256" key="14">
    <source>
        <dbReference type="ARBA" id="ARBA00022801"/>
    </source>
</evidence>
<protein>
    <recommendedName>
        <fullName evidence="7">Penicillin-binding protein 1A</fullName>
        <ecNumber evidence="24">2.4.99.28</ecNumber>
        <ecNumber evidence="6">3.4.16.4</ecNumber>
    </recommendedName>
</protein>
<dbReference type="GO" id="GO:0008955">
    <property type="term" value="F:peptidoglycan glycosyltransferase activity"/>
    <property type="evidence" value="ECO:0007669"/>
    <property type="project" value="UniProtKB-EC"/>
</dbReference>
<dbReference type="InterPro" id="IPR001264">
    <property type="entry name" value="Glyco_trans_51"/>
</dbReference>
<dbReference type="PANTHER" id="PTHR32282:SF11">
    <property type="entry name" value="PENICILLIN-BINDING PROTEIN 1B"/>
    <property type="match status" value="1"/>
</dbReference>
<evidence type="ECO:0000256" key="24">
    <source>
        <dbReference type="ARBA" id="ARBA00044770"/>
    </source>
</evidence>
<reference evidence="31" key="1">
    <citation type="submission" date="2021-10" db="EMBL/GenBank/DDBJ databases">
        <title>Anaerobic single-cell dispensing facilitates the cultivation of human gut bacteria.</title>
        <authorList>
            <person name="Afrizal A."/>
        </authorList>
    </citation>
    <scope>NUCLEOTIDE SEQUENCE</scope>
    <source>
        <strain evidence="31">CLA-AA-H272</strain>
    </source>
</reference>
<evidence type="ECO:0000256" key="6">
    <source>
        <dbReference type="ARBA" id="ARBA00012448"/>
    </source>
</evidence>
<evidence type="ECO:0000256" key="3">
    <source>
        <dbReference type="ARBA" id="ARBA00004752"/>
    </source>
</evidence>
<dbReference type="GO" id="GO:0008360">
    <property type="term" value="P:regulation of cell shape"/>
    <property type="evidence" value="ECO:0007669"/>
    <property type="project" value="UniProtKB-KW"/>
</dbReference>
<evidence type="ECO:0000259" key="30">
    <source>
        <dbReference type="Pfam" id="PF00912"/>
    </source>
</evidence>